<reference evidence="1" key="1">
    <citation type="submission" date="2023-07" db="EMBL/GenBank/DDBJ databases">
        <title>Sorghum-associated microbial communities from plants grown in Nebraska, USA.</title>
        <authorList>
            <person name="Schachtman D."/>
        </authorList>
    </citation>
    <scope>NUCLEOTIDE SEQUENCE</scope>
    <source>
        <strain evidence="1">DS3315</strain>
    </source>
</reference>
<name>A0AAW8EBH5_VARPD</name>
<organism evidence="1 2">
    <name type="scientific">Variovorax paradoxus</name>
    <dbReference type="NCBI Taxonomy" id="34073"/>
    <lineage>
        <taxon>Bacteria</taxon>
        <taxon>Pseudomonadati</taxon>
        <taxon>Pseudomonadota</taxon>
        <taxon>Betaproteobacteria</taxon>
        <taxon>Burkholderiales</taxon>
        <taxon>Comamonadaceae</taxon>
        <taxon>Variovorax</taxon>
    </lineage>
</organism>
<dbReference type="GeneID" id="99711938"/>
<accession>A0AAW8EBH5</accession>
<proteinExistence type="predicted"/>
<dbReference type="EMBL" id="JAUSRV010000003">
    <property type="protein sequence ID" value="MDP9970220.1"/>
    <property type="molecule type" value="Genomic_DNA"/>
</dbReference>
<dbReference type="RefSeq" id="WP_062363795.1">
    <property type="nucleotide sequence ID" value="NZ_CAIGKF010000009.1"/>
</dbReference>
<dbReference type="Proteomes" id="UP001224845">
    <property type="component" value="Unassembled WGS sequence"/>
</dbReference>
<comment type="caution">
    <text evidence="1">The sequence shown here is derived from an EMBL/GenBank/DDBJ whole genome shotgun (WGS) entry which is preliminary data.</text>
</comment>
<protein>
    <submittedName>
        <fullName evidence="1">Uncharacterized protein</fullName>
    </submittedName>
</protein>
<dbReference type="AlphaFoldDB" id="A0AAW8EBH5"/>
<sequence>MANIAQTHRPFPASMEADPDGAFFERSLDGGATSFYLIIRPRPYLTARDRELIDQGIFSLEELHPEVLRLGRTPSPQTPWLYEVESFKVGREHHDDQEVFNDHATDYRSEVFDNLSTLLEHCQKEFGVAASDFRKRDATHYPKF</sequence>
<gene>
    <name evidence="1" type="ORF">J2W39_001450</name>
</gene>
<evidence type="ECO:0000313" key="1">
    <source>
        <dbReference type="EMBL" id="MDP9970220.1"/>
    </source>
</evidence>
<evidence type="ECO:0000313" key="2">
    <source>
        <dbReference type="Proteomes" id="UP001224845"/>
    </source>
</evidence>